<dbReference type="SMART" id="SM00382">
    <property type="entry name" value="AAA"/>
    <property type="match status" value="1"/>
</dbReference>
<name>A0ABT3QFU4_9PROT</name>
<protein>
    <submittedName>
        <fullName evidence="5">Sulfate/molybdate ABC transporter ATP-binding protein</fullName>
    </submittedName>
</protein>
<keyword evidence="6" id="KW-1185">Reference proteome</keyword>
<dbReference type="InterPro" id="IPR003593">
    <property type="entry name" value="AAA+_ATPase"/>
</dbReference>
<keyword evidence="3 5" id="KW-0067">ATP-binding</keyword>
<proteinExistence type="predicted"/>
<dbReference type="GO" id="GO:0005524">
    <property type="term" value="F:ATP binding"/>
    <property type="evidence" value="ECO:0007669"/>
    <property type="project" value="UniProtKB-KW"/>
</dbReference>
<dbReference type="InterPro" id="IPR050093">
    <property type="entry name" value="ABC_SmlMolc_Importer"/>
</dbReference>
<evidence type="ECO:0000313" key="5">
    <source>
        <dbReference type="EMBL" id="MCX2564160.1"/>
    </source>
</evidence>
<evidence type="ECO:0000313" key="6">
    <source>
        <dbReference type="Proteomes" id="UP001301152"/>
    </source>
</evidence>
<dbReference type="PROSITE" id="PS50893">
    <property type="entry name" value="ABC_TRANSPORTER_2"/>
    <property type="match status" value="1"/>
</dbReference>
<evidence type="ECO:0000259" key="4">
    <source>
        <dbReference type="PROSITE" id="PS50893"/>
    </source>
</evidence>
<keyword evidence="2" id="KW-0547">Nucleotide-binding</keyword>
<dbReference type="PANTHER" id="PTHR42781">
    <property type="entry name" value="SPERMIDINE/PUTRESCINE IMPORT ATP-BINDING PROTEIN POTA"/>
    <property type="match status" value="1"/>
</dbReference>
<dbReference type="InterPro" id="IPR017871">
    <property type="entry name" value="ABC_transporter-like_CS"/>
</dbReference>
<gene>
    <name evidence="5" type="ORF">OQ497_09330</name>
</gene>
<dbReference type="RefSeq" id="WP_173559885.1">
    <property type="nucleotide sequence ID" value="NZ_JAPIUZ010000004.1"/>
</dbReference>
<dbReference type="PANTHER" id="PTHR42781:SF4">
    <property type="entry name" value="SPERMIDINE_PUTRESCINE IMPORT ATP-BINDING PROTEIN POTA"/>
    <property type="match status" value="1"/>
</dbReference>
<reference evidence="5 6" key="1">
    <citation type="submission" date="2022-11" db="EMBL/GenBank/DDBJ databases">
        <title>Genome sequencing of Acetobacter type strain.</title>
        <authorList>
            <person name="Heo J."/>
            <person name="Lee D."/>
            <person name="Han B.-H."/>
            <person name="Hong S.-B."/>
            <person name="Kwon S.-W."/>
        </authorList>
    </citation>
    <scope>NUCLEOTIDE SEQUENCE [LARGE SCALE GENOMIC DNA]</scope>
    <source>
        <strain evidence="5 6">KACC 21253</strain>
    </source>
</reference>
<dbReference type="SUPFAM" id="SSF52540">
    <property type="entry name" value="P-loop containing nucleoside triphosphate hydrolases"/>
    <property type="match status" value="1"/>
</dbReference>
<dbReference type="Pfam" id="PF00005">
    <property type="entry name" value="ABC_tran"/>
    <property type="match status" value="1"/>
</dbReference>
<feature type="domain" description="ABC transporter" evidence="4">
    <location>
        <begin position="3"/>
        <end position="239"/>
    </location>
</feature>
<keyword evidence="1" id="KW-0813">Transport</keyword>
<organism evidence="5 6">
    <name type="scientific">Acetobacter thailandicus</name>
    <dbReference type="NCBI Taxonomy" id="1502842"/>
    <lineage>
        <taxon>Bacteria</taxon>
        <taxon>Pseudomonadati</taxon>
        <taxon>Pseudomonadota</taxon>
        <taxon>Alphaproteobacteria</taxon>
        <taxon>Acetobacterales</taxon>
        <taxon>Acetobacteraceae</taxon>
        <taxon>Acetobacter</taxon>
    </lineage>
</organism>
<accession>A0ABT3QFU4</accession>
<dbReference type="Proteomes" id="UP001301152">
    <property type="component" value="Unassembled WGS sequence"/>
</dbReference>
<dbReference type="InterPro" id="IPR027417">
    <property type="entry name" value="P-loop_NTPase"/>
</dbReference>
<evidence type="ECO:0000256" key="1">
    <source>
        <dbReference type="ARBA" id="ARBA00022448"/>
    </source>
</evidence>
<evidence type="ECO:0000256" key="3">
    <source>
        <dbReference type="ARBA" id="ARBA00022840"/>
    </source>
</evidence>
<dbReference type="EMBL" id="JAPIUZ010000004">
    <property type="protein sequence ID" value="MCX2564160.1"/>
    <property type="molecule type" value="Genomic_DNA"/>
</dbReference>
<evidence type="ECO:0000256" key="2">
    <source>
        <dbReference type="ARBA" id="ARBA00022741"/>
    </source>
</evidence>
<dbReference type="PROSITE" id="PS00211">
    <property type="entry name" value="ABC_TRANSPORTER_1"/>
    <property type="match status" value="1"/>
</dbReference>
<dbReference type="InterPro" id="IPR003439">
    <property type="entry name" value="ABC_transporter-like_ATP-bd"/>
</dbReference>
<sequence>MSVVVENLIRCAPGSERILLSDVSLSVESGAFVALVGPSGAGKTTLLRAIAGLDKYDSGTVSLNGETLASIQERAGKVGFVFQSYALFPHMTVARNISFGLDVLSKAQRPSASEISARVQELLDLMQIPDLGKAYPSRLSGGQRQRVALARALATRPDVLLLDEPFGALDPIVRRAIRTWLRALHDQLGLTTILVTHDQEEALEVADRIVVMQHGRIVQNASPAQLDEAPETAFVMEFLGEAVSFKGVIQADTGLFIPDEAGVLPFATSCPAGPAEAMIRPFEIFPENAATGGKIALVRHGRRNGFLHYSAQLPERSVPVFFPVHTKHQSISDSCQGLNIAEARLFRNGQRIV</sequence>
<dbReference type="Gene3D" id="3.40.50.300">
    <property type="entry name" value="P-loop containing nucleotide triphosphate hydrolases"/>
    <property type="match status" value="1"/>
</dbReference>
<comment type="caution">
    <text evidence="5">The sequence shown here is derived from an EMBL/GenBank/DDBJ whole genome shotgun (WGS) entry which is preliminary data.</text>
</comment>